<keyword evidence="2" id="KW-1185">Reference proteome</keyword>
<protein>
    <submittedName>
        <fullName evidence="1">Uncharacterized protein</fullName>
    </submittedName>
</protein>
<accession>A0ABS1S848</accession>
<sequence length="128" mass="14107">MTNKIDTSRDAVAMHLHRLETRGGATDIAEASEIIRALLDERDRVIAFVWKEAAKVADAYAAENQQMAADSIHFDPVLGAVRQGDVRRLSEAEEQKSDDMQMDGLVHSSMFRAAKNIAAALRARGERG</sequence>
<evidence type="ECO:0000313" key="2">
    <source>
        <dbReference type="Proteomes" id="UP000644749"/>
    </source>
</evidence>
<dbReference type="Proteomes" id="UP000644749">
    <property type="component" value="Unassembled WGS sequence"/>
</dbReference>
<comment type="caution">
    <text evidence="1">The sequence shown here is derived from an EMBL/GenBank/DDBJ whole genome shotgun (WGS) entry which is preliminary data.</text>
</comment>
<evidence type="ECO:0000313" key="1">
    <source>
        <dbReference type="EMBL" id="MBL3674274.1"/>
    </source>
</evidence>
<reference evidence="1 2" key="1">
    <citation type="submission" date="2021-01" db="EMBL/GenBank/DDBJ databases">
        <title>011410 draft genome.</title>
        <authorList>
            <person name="Lang L."/>
        </authorList>
    </citation>
    <scope>NUCLEOTIDE SEQUENCE [LARGE SCALE GENOMIC DNA]</scope>
    <source>
        <strain evidence="1 2">KCTC 42845</strain>
    </source>
</reference>
<organism evidence="1 2">
    <name type="scientific">Paracoccus aerius</name>
    <dbReference type="NCBI Taxonomy" id="1915382"/>
    <lineage>
        <taxon>Bacteria</taxon>
        <taxon>Pseudomonadati</taxon>
        <taxon>Pseudomonadota</taxon>
        <taxon>Alphaproteobacteria</taxon>
        <taxon>Rhodobacterales</taxon>
        <taxon>Paracoccaceae</taxon>
        <taxon>Paracoccus</taxon>
    </lineage>
</organism>
<proteinExistence type="predicted"/>
<dbReference type="RefSeq" id="WP_191310584.1">
    <property type="nucleotide sequence ID" value="NZ_BNCL01000009.1"/>
</dbReference>
<gene>
    <name evidence="1" type="ORF">JL111_12325</name>
</gene>
<name>A0ABS1S848_9RHOB</name>
<dbReference type="EMBL" id="JAESHT010000010">
    <property type="protein sequence ID" value="MBL3674274.1"/>
    <property type="molecule type" value="Genomic_DNA"/>
</dbReference>